<organism evidence="1">
    <name type="scientific">marine sediment metagenome</name>
    <dbReference type="NCBI Taxonomy" id="412755"/>
    <lineage>
        <taxon>unclassified sequences</taxon>
        <taxon>metagenomes</taxon>
        <taxon>ecological metagenomes</taxon>
    </lineage>
</organism>
<accession>X0W8P9</accession>
<dbReference type="AlphaFoldDB" id="X0W8P9"/>
<evidence type="ECO:0000313" key="1">
    <source>
        <dbReference type="EMBL" id="GAG19627.1"/>
    </source>
</evidence>
<dbReference type="EMBL" id="BARS01032888">
    <property type="protein sequence ID" value="GAG19627.1"/>
    <property type="molecule type" value="Genomic_DNA"/>
</dbReference>
<proteinExistence type="predicted"/>
<feature type="non-terminal residue" evidence="1">
    <location>
        <position position="1"/>
    </location>
</feature>
<reference evidence="1" key="1">
    <citation type="journal article" date="2014" name="Front. Microbiol.">
        <title>High frequency of phylogenetically diverse reductive dehalogenase-homologous genes in deep subseafloor sedimentary metagenomes.</title>
        <authorList>
            <person name="Kawai M."/>
            <person name="Futagami T."/>
            <person name="Toyoda A."/>
            <person name="Takaki Y."/>
            <person name="Nishi S."/>
            <person name="Hori S."/>
            <person name="Arai W."/>
            <person name="Tsubouchi T."/>
            <person name="Morono Y."/>
            <person name="Uchiyama I."/>
            <person name="Ito T."/>
            <person name="Fujiyama A."/>
            <person name="Inagaki F."/>
            <person name="Takami H."/>
        </authorList>
    </citation>
    <scope>NUCLEOTIDE SEQUENCE</scope>
    <source>
        <strain evidence="1">Expedition CK06-06</strain>
    </source>
</reference>
<protein>
    <submittedName>
        <fullName evidence="1">Uncharacterized protein</fullName>
    </submittedName>
</protein>
<comment type="caution">
    <text evidence="1">The sequence shown here is derived from an EMBL/GenBank/DDBJ whole genome shotgun (WGS) entry which is preliminary data.</text>
</comment>
<gene>
    <name evidence="1" type="ORF">S01H1_50996</name>
</gene>
<sequence>ESNGEDYIHIISVTPDSGLIDGVDTDFTVAVEYNLFSYNQGILQICFNNESIDSYGVVENANFYIYKGYGTYEFNVTVKPKDWGSQGDFKVLVVLDEIPWVNAYSLDGDTEILTFY</sequence>
<name>X0W8P9_9ZZZZ</name>